<protein>
    <submittedName>
        <fullName evidence="3">DotU family type IV/VI secretion system protein</fullName>
    </submittedName>
</protein>
<dbReference type="PANTHER" id="PTHR38033">
    <property type="entry name" value="MEMBRANE PROTEIN-RELATED"/>
    <property type="match status" value="1"/>
</dbReference>
<dbReference type="Proteomes" id="UP001056386">
    <property type="component" value="Chromosome 2"/>
</dbReference>
<organism evidence="3 5">
    <name type="scientific">Burkholderia glumae</name>
    <name type="common">Pseudomonas glumae</name>
    <dbReference type="NCBI Taxonomy" id="337"/>
    <lineage>
        <taxon>Bacteria</taxon>
        <taxon>Pseudomonadati</taxon>
        <taxon>Pseudomonadota</taxon>
        <taxon>Betaproteobacteria</taxon>
        <taxon>Burkholderiales</taxon>
        <taxon>Burkholderiaceae</taxon>
        <taxon>Burkholderia</taxon>
    </lineage>
</organism>
<evidence type="ECO:0000313" key="6">
    <source>
        <dbReference type="Proteomes" id="UP001056386"/>
    </source>
</evidence>
<evidence type="ECO:0000313" key="3">
    <source>
        <dbReference type="EMBL" id="QPQ90393.1"/>
    </source>
</evidence>
<proteinExistence type="predicted"/>
<dbReference type="GeneID" id="45695154"/>
<dbReference type="InterPro" id="IPR038522">
    <property type="entry name" value="T4/T6SS_DotU_sf"/>
</dbReference>
<name>A0AAP9XXA5_BURGL</name>
<keyword evidence="1" id="KW-1133">Transmembrane helix</keyword>
<evidence type="ECO:0000313" key="5">
    <source>
        <dbReference type="Proteomes" id="UP000594892"/>
    </source>
</evidence>
<keyword evidence="1" id="KW-0472">Membrane</keyword>
<reference evidence="4" key="2">
    <citation type="submission" date="2022-06" db="EMBL/GenBank/DDBJ databases">
        <title>Draft genome sequence of Burkholderia glumae strain GR20004 isolated from rice panicle showing bacterial panicle blight.</title>
        <authorList>
            <person name="Choi S.Y."/>
            <person name="Lee Y.H."/>
        </authorList>
    </citation>
    <scope>NUCLEOTIDE SEQUENCE</scope>
    <source>
        <strain evidence="4">GR20004</strain>
    </source>
</reference>
<reference evidence="3 5" key="1">
    <citation type="submission" date="2020-12" db="EMBL/GenBank/DDBJ databases">
        <title>FDA dAtabase for Regulatory Grade micrObial Sequences (FDA-ARGOS): Supporting development and validation of Infectious Disease Dx tests.</title>
        <authorList>
            <person name="Minogue T."/>
            <person name="Wolcott M."/>
            <person name="Wasieloski L."/>
            <person name="Aguilar W."/>
            <person name="Moore D."/>
            <person name="Jaissle J."/>
            <person name="Tallon L."/>
            <person name="Sadzewicz L."/>
            <person name="Zhao X."/>
            <person name="Boylan J."/>
            <person name="Ott S."/>
            <person name="Bowen H."/>
            <person name="Vavikolanu K."/>
            <person name="Mehta A."/>
            <person name="Aluvathingal J."/>
            <person name="Nadendla S."/>
            <person name="Yan Y."/>
            <person name="Sichtig H."/>
        </authorList>
    </citation>
    <scope>NUCLEOTIDE SEQUENCE [LARGE SCALE GENOMIC DNA]</scope>
    <source>
        <strain evidence="3 5">FDAARGOS_949</strain>
    </source>
</reference>
<sequence length="259" mass="28934">MRDAPHWPQPHPGTPDLVARFADFYQELAAIKAAQTGGWLAVYLAGDGAPQPVTGSEFAKRVSARLLALLQRQERRHADEADTAAGRAERQARYLMAALADEVLIFELDWPGRDAWLPVLLEQAMFGSSNAGSRFFSMAEQLIQDTARTALQAELASVFLLAMELGFKGRYRARQAQPQLERIRGQLYQVVFAASGKLDDEQPAFAEAYAYPLTGRRDERLAPLSPWRNLGLYGLIGYLVLSVIAWFVLMHPFEHYLNG</sequence>
<keyword evidence="6" id="KW-1185">Reference proteome</keyword>
<dbReference type="EMBL" id="CP065600">
    <property type="protein sequence ID" value="QPQ90393.1"/>
    <property type="molecule type" value="Genomic_DNA"/>
</dbReference>
<dbReference type="RefSeq" id="WP_012733549.1">
    <property type="nucleotide sequence ID" value="NZ_CP021075.1"/>
</dbReference>
<keyword evidence="1" id="KW-0812">Transmembrane</keyword>
<dbReference type="Gene3D" id="1.25.40.590">
    <property type="entry name" value="Type IV / VI secretion system, DotU"/>
    <property type="match status" value="1"/>
</dbReference>
<dbReference type="InterPro" id="IPR017732">
    <property type="entry name" value="T4/T6SS_DotU"/>
</dbReference>
<evidence type="ECO:0000259" key="2">
    <source>
        <dbReference type="Pfam" id="PF09850"/>
    </source>
</evidence>
<dbReference type="AlphaFoldDB" id="A0AAP9XXA5"/>
<accession>A0AAP9XXA5</accession>
<dbReference type="Proteomes" id="UP000594892">
    <property type="component" value="Chromosome 1"/>
</dbReference>
<evidence type="ECO:0000313" key="4">
    <source>
        <dbReference type="EMBL" id="USS43586.1"/>
    </source>
</evidence>
<evidence type="ECO:0000256" key="1">
    <source>
        <dbReference type="SAM" id="Phobius"/>
    </source>
</evidence>
<gene>
    <name evidence="3" type="ORF">I6H06_01045</name>
    <name evidence="4" type="ORF">NFI99_03765</name>
</gene>
<feature type="domain" description="Type IV / VI secretion system DotU" evidence="2">
    <location>
        <begin position="63"/>
        <end position="246"/>
    </location>
</feature>
<feature type="transmembrane region" description="Helical" evidence="1">
    <location>
        <begin position="230"/>
        <end position="249"/>
    </location>
</feature>
<dbReference type="PANTHER" id="PTHR38033:SF1">
    <property type="entry name" value="DOTU FAMILY TYPE IV_VI SECRETION SYSTEM PROTEIN"/>
    <property type="match status" value="1"/>
</dbReference>
<dbReference type="Pfam" id="PF09850">
    <property type="entry name" value="DotU"/>
    <property type="match status" value="1"/>
</dbReference>
<dbReference type="EMBL" id="CP099583">
    <property type="protein sequence ID" value="USS43586.1"/>
    <property type="molecule type" value="Genomic_DNA"/>
</dbReference>